<feature type="domain" description="26S proteasome non-ATPase regulatory subunit RPN1 C-terminal" evidence="2">
    <location>
        <begin position="95"/>
        <end position="148"/>
    </location>
</feature>
<evidence type="ECO:0000256" key="1">
    <source>
        <dbReference type="ARBA" id="ARBA00022737"/>
    </source>
</evidence>
<dbReference type="Gene3D" id="1.25.10.10">
    <property type="entry name" value="Leucine-rich Repeat Variant"/>
    <property type="match status" value="1"/>
</dbReference>
<dbReference type="Pfam" id="PF18051">
    <property type="entry name" value="RPN1_C"/>
    <property type="match status" value="1"/>
</dbReference>
<name>A0ABV0PDP3_9TELE</name>
<organism evidence="3 4">
    <name type="scientific">Goodea atripinnis</name>
    <dbReference type="NCBI Taxonomy" id="208336"/>
    <lineage>
        <taxon>Eukaryota</taxon>
        <taxon>Metazoa</taxon>
        <taxon>Chordata</taxon>
        <taxon>Craniata</taxon>
        <taxon>Vertebrata</taxon>
        <taxon>Euteleostomi</taxon>
        <taxon>Actinopterygii</taxon>
        <taxon>Neopterygii</taxon>
        <taxon>Teleostei</taxon>
        <taxon>Neoteleostei</taxon>
        <taxon>Acanthomorphata</taxon>
        <taxon>Ovalentaria</taxon>
        <taxon>Atherinomorphae</taxon>
        <taxon>Cyprinodontiformes</taxon>
        <taxon>Goodeidae</taxon>
        <taxon>Goodea</taxon>
    </lineage>
</organism>
<proteinExistence type="predicted"/>
<accession>A0ABV0PDP3</accession>
<keyword evidence="4" id="KW-1185">Reference proteome</keyword>
<reference evidence="3 4" key="1">
    <citation type="submission" date="2021-06" db="EMBL/GenBank/DDBJ databases">
        <authorList>
            <person name="Palmer J.M."/>
        </authorList>
    </citation>
    <scope>NUCLEOTIDE SEQUENCE [LARGE SCALE GENOMIC DNA]</scope>
    <source>
        <strain evidence="3 4">GA_2019</strain>
        <tissue evidence="3">Muscle</tissue>
    </source>
</reference>
<evidence type="ECO:0000259" key="2">
    <source>
        <dbReference type="Pfam" id="PF18051"/>
    </source>
</evidence>
<dbReference type="PANTHER" id="PTHR10943:SF1">
    <property type="entry name" value="26S PROTEASOME NON-ATPASE REGULATORY SUBUNIT 2"/>
    <property type="match status" value="1"/>
</dbReference>
<evidence type="ECO:0000313" key="4">
    <source>
        <dbReference type="Proteomes" id="UP001476798"/>
    </source>
</evidence>
<dbReference type="PANTHER" id="PTHR10943">
    <property type="entry name" value="26S PROTEASOME NON-ATPASE REGULATORY SUBUNIT"/>
    <property type="match status" value="1"/>
</dbReference>
<protein>
    <submittedName>
        <fullName evidence="3">26S proteasome non-ATPase regulatory subunit 2</fullName>
    </submittedName>
</protein>
<sequence>MLRQLAQYHAKDPNNLFMVRLAQGLTHLGKGTLTLCPYHSDRQLMSQVAVAGLLTVLVSFLDVKNTMQPRMLVTFDEELRPLPVSVRVGQAVDVVGQAGKPKAITGFQTHTTPVLLAHGERAELATEEYLPVTPILEGFVILRKNPNYET</sequence>
<evidence type="ECO:0000313" key="3">
    <source>
        <dbReference type="EMBL" id="MEQ2181592.1"/>
    </source>
</evidence>
<gene>
    <name evidence="3" type="primary">PSMD2_1</name>
    <name evidence="3" type="ORF">GOODEAATRI_013202</name>
</gene>
<dbReference type="InterPro" id="IPR041433">
    <property type="entry name" value="RPN1_C"/>
</dbReference>
<keyword evidence="1" id="KW-0677">Repeat</keyword>
<dbReference type="InterPro" id="IPR011989">
    <property type="entry name" value="ARM-like"/>
</dbReference>
<dbReference type="EMBL" id="JAHRIO010070843">
    <property type="protein sequence ID" value="MEQ2181592.1"/>
    <property type="molecule type" value="Genomic_DNA"/>
</dbReference>
<keyword evidence="3" id="KW-0647">Proteasome</keyword>
<dbReference type="Proteomes" id="UP001476798">
    <property type="component" value="Unassembled WGS sequence"/>
</dbReference>
<comment type="caution">
    <text evidence="3">The sequence shown here is derived from an EMBL/GenBank/DDBJ whole genome shotgun (WGS) entry which is preliminary data.</text>
</comment>
<dbReference type="GO" id="GO:0000502">
    <property type="term" value="C:proteasome complex"/>
    <property type="evidence" value="ECO:0007669"/>
    <property type="project" value="UniProtKB-KW"/>
</dbReference>